<feature type="non-terminal residue" evidence="1">
    <location>
        <position position="1"/>
    </location>
</feature>
<dbReference type="AlphaFoldDB" id="A0AA88KX16"/>
<dbReference type="Proteomes" id="UP001187531">
    <property type="component" value="Unassembled WGS sequence"/>
</dbReference>
<organism evidence="1 2">
    <name type="scientific">Artemia franciscana</name>
    <name type="common">Brine shrimp</name>
    <name type="synonym">Artemia sanfranciscana</name>
    <dbReference type="NCBI Taxonomy" id="6661"/>
    <lineage>
        <taxon>Eukaryota</taxon>
        <taxon>Metazoa</taxon>
        <taxon>Ecdysozoa</taxon>
        <taxon>Arthropoda</taxon>
        <taxon>Crustacea</taxon>
        <taxon>Branchiopoda</taxon>
        <taxon>Anostraca</taxon>
        <taxon>Artemiidae</taxon>
        <taxon>Artemia</taxon>
    </lineage>
</organism>
<protein>
    <submittedName>
        <fullName evidence="1">Uncharacterized protein</fullName>
    </submittedName>
</protein>
<gene>
    <name evidence="1" type="ORF">QYM36_017322</name>
</gene>
<name>A0AA88KX16_ARTSF</name>
<accession>A0AA88KX16</accession>
<dbReference type="InterPro" id="IPR016024">
    <property type="entry name" value="ARM-type_fold"/>
</dbReference>
<sequence length="235" mass="26196">IAAQNCRDPSVIIRQASLILLTDLLMKKPCIATRNAWIQNILPATEDREEKIVKQAVEGINVQVLHHVLQTLVSICMRLSKEKIEGLHSQVLSLLKAFVLPLELIPVARDVVIAATRKMSTVEDVEPALVIWSSEIVKLCDLYLSEKILKNSSDGRRSPAFEEGILKRLITLGDLAQLCPGKFMKPVNEVGEQTRGISAVLDEHSAGECVIEKRTIVDRIKLAAFCFIFLIHNSR</sequence>
<reference evidence="1" key="1">
    <citation type="submission" date="2023-07" db="EMBL/GenBank/DDBJ databases">
        <title>Chromosome-level genome assembly of Artemia franciscana.</title>
        <authorList>
            <person name="Jo E."/>
        </authorList>
    </citation>
    <scope>NUCLEOTIDE SEQUENCE</scope>
    <source>
        <tissue evidence="1">Whole body</tissue>
    </source>
</reference>
<evidence type="ECO:0000313" key="2">
    <source>
        <dbReference type="Proteomes" id="UP001187531"/>
    </source>
</evidence>
<keyword evidence="2" id="KW-1185">Reference proteome</keyword>
<proteinExistence type="predicted"/>
<dbReference type="SUPFAM" id="SSF48371">
    <property type="entry name" value="ARM repeat"/>
    <property type="match status" value="1"/>
</dbReference>
<comment type="caution">
    <text evidence="1">The sequence shown here is derived from an EMBL/GenBank/DDBJ whole genome shotgun (WGS) entry which is preliminary data.</text>
</comment>
<dbReference type="EMBL" id="JAVRJZ010000021">
    <property type="protein sequence ID" value="KAK2705236.1"/>
    <property type="molecule type" value="Genomic_DNA"/>
</dbReference>
<evidence type="ECO:0000313" key="1">
    <source>
        <dbReference type="EMBL" id="KAK2705236.1"/>
    </source>
</evidence>